<dbReference type="PANTHER" id="PTHR30489:SF0">
    <property type="entry name" value="LIPOPROTEIN-RELEASING SYSTEM TRANSMEMBRANE PROTEIN LOLE"/>
    <property type="match status" value="1"/>
</dbReference>
<dbReference type="InterPro" id="IPR003838">
    <property type="entry name" value="ABC3_permease_C"/>
</dbReference>
<evidence type="ECO:0000256" key="7">
    <source>
        <dbReference type="SAM" id="Phobius"/>
    </source>
</evidence>
<feature type="transmembrane region" description="Helical" evidence="7">
    <location>
        <begin position="455"/>
        <end position="478"/>
    </location>
</feature>
<evidence type="ECO:0000256" key="5">
    <source>
        <dbReference type="ARBA" id="ARBA00022989"/>
    </source>
</evidence>
<evidence type="ECO:0000256" key="6">
    <source>
        <dbReference type="ARBA" id="ARBA00023136"/>
    </source>
</evidence>
<evidence type="ECO:0000256" key="2">
    <source>
        <dbReference type="ARBA" id="ARBA00005236"/>
    </source>
</evidence>
<feature type="transmembrane region" description="Helical" evidence="7">
    <location>
        <begin position="280"/>
        <end position="309"/>
    </location>
</feature>
<feature type="domain" description="ABC3 transporter permease C-terminal" evidence="8">
    <location>
        <begin position="751"/>
        <end position="865"/>
    </location>
</feature>
<reference evidence="9 10" key="1">
    <citation type="submission" date="2019-12" db="EMBL/GenBank/DDBJ databases">
        <authorList>
            <person name="Kun Z."/>
        </authorList>
    </citation>
    <scope>NUCLEOTIDE SEQUENCE [LARGE SCALE GENOMIC DNA]</scope>
    <source>
        <strain evidence="9 10">YIM 123512</strain>
    </source>
</reference>
<feature type="transmembrane region" description="Helical" evidence="7">
    <location>
        <begin position="499"/>
        <end position="520"/>
    </location>
</feature>
<dbReference type="PANTHER" id="PTHR30489">
    <property type="entry name" value="LIPOPROTEIN-RELEASING SYSTEM TRANSMEMBRANE PROTEIN LOLE"/>
    <property type="match status" value="1"/>
</dbReference>
<feature type="transmembrane region" description="Helical" evidence="7">
    <location>
        <begin position="423"/>
        <end position="443"/>
    </location>
</feature>
<proteinExistence type="inferred from homology"/>
<organism evidence="9 10">
    <name type="scientific">Nocardioides flavescens</name>
    <dbReference type="NCBI Taxonomy" id="2691959"/>
    <lineage>
        <taxon>Bacteria</taxon>
        <taxon>Bacillati</taxon>
        <taxon>Actinomycetota</taxon>
        <taxon>Actinomycetes</taxon>
        <taxon>Propionibacteriales</taxon>
        <taxon>Nocardioidaceae</taxon>
        <taxon>Nocardioides</taxon>
    </lineage>
</organism>
<dbReference type="EMBL" id="WUEK01000011">
    <property type="protein sequence ID" value="MXG91253.1"/>
    <property type="molecule type" value="Genomic_DNA"/>
</dbReference>
<gene>
    <name evidence="9" type="ORF">GRQ65_17025</name>
</gene>
<sequence length="878" mass="89498">MSRLLTAWRLPLRLARRDAMRHRARALLVVAMIALPVLAVTTADVLIQTATVSGPESVDRRMGASQALVSVSAETNPLQQAPDPDVGYPVFSGDTTLTAPSAEQVSSLLDGARLVELRRTVGQVVTEAGRVGAQALEVDLADPVADGLVRLTSGRLPRSDGEVVVNDALVADGFRVGDRLGFEVGSEVAGGATEPVVVGTAESTTYRDLPFVAGPLGSLGLDSDEQTQWLVDGGPVTWPSVQRLNELGALVASRAVIEDPPPASEQYAEVRAQSGTDEGLLPVLALITVMVLLEVVLLAGPAFAVGARAQQRSLALMVASGGTPAQSRRVVLAGAVVLGGTGAVVGVLLGLGLARLLQPVLQGFSQTWFGPFDVPWLHLLAVAAFGLLSAFLAAAVPAVLASRQDVVAVLAGRRGDAPASRRSPVLGAVLLAAGIGASAYGALQPSGGELAIAFGAIPAVLGMILLVPAVLSLVARGAGRLPLTLRYAVRDAHRHRTRTVPAVAAVAATVAGVVALGIGLSSDQREAEETYVSSVADGVGVVRAYEQPARWDALRGAVEREAPGVQVVVQQGLTDSDGGYTSVQRPEGAGFISAGSALGSMVLVSDGPLPPGLVGLSDADARRAEQALGDGRSVVFTGPGVRVDDGEATVVRSTFDEQTGQDQTLARVTLPATYLPLSDPYDGPSAILTPAAAAELGQEPSVVSLLVTGGLDGDQEDTVQEALKGVDPSASIYVERGFQPESDALIAQLVLLGLGGVLMLGGTLTATFLALSDARPDLATLAAVGASPRTRRGVAAAYALVVGGIGSVLGALVGSIPGVAVTWPLTSSPGFGGGGPTGPFLDVPWLMLLALVVALPVLTALVVGASARSRLPLVSRLD</sequence>
<dbReference type="GO" id="GO:0098797">
    <property type="term" value="C:plasma membrane protein complex"/>
    <property type="evidence" value="ECO:0007669"/>
    <property type="project" value="TreeGrafter"/>
</dbReference>
<comment type="similarity">
    <text evidence="2">Belongs to the ABC-4 integral membrane protein family. LolC/E subfamily.</text>
</comment>
<accession>A0A6L7EV45</accession>
<evidence type="ECO:0000256" key="3">
    <source>
        <dbReference type="ARBA" id="ARBA00022475"/>
    </source>
</evidence>
<keyword evidence="10" id="KW-1185">Reference proteome</keyword>
<feature type="transmembrane region" description="Helical" evidence="7">
    <location>
        <begin position="797"/>
        <end position="825"/>
    </location>
</feature>
<evidence type="ECO:0000256" key="1">
    <source>
        <dbReference type="ARBA" id="ARBA00004651"/>
    </source>
</evidence>
<dbReference type="Proteomes" id="UP000473325">
    <property type="component" value="Unassembled WGS sequence"/>
</dbReference>
<feature type="transmembrane region" description="Helical" evidence="7">
    <location>
        <begin position="845"/>
        <end position="867"/>
    </location>
</feature>
<feature type="transmembrane region" description="Helical" evidence="7">
    <location>
        <begin position="376"/>
        <end position="402"/>
    </location>
</feature>
<keyword evidence="5 7" id="KW-1133">Transmembrane helix</keyword>
<dbReference type="RefSeq" id="WP_160879188.1">
    <property type="nucleotide sequence ID" value="NZ_WUEK01000011.1"/>
</dbReference>
<evidence type="ECO:0000256" key="4">
    <source>
        <dbReference type="ARBA" id="ARBA00022692"/>
    </source>
</evidence>
<dbReference type="AlphaFoldDB" id="A0A6L7EV45"/>
<keyword evidence="3" id="KW-1003">Cell membrane</keyword>
<protein>
    <submittedName>
        <fullName evidence="9">FtsX-like permease family protein</fullName>
    </submittedName>
</protein>
<evidence type="ECO:0000313" key="10">
    <source>
        <dbReference type="Proteomes" id="UP000473325"/>
    </source>
</evidence>
<dbReference type="InterPro" id="IPR051447">
    <property type="entry name" value="Lipoprotein-release_system"/>
</dbReference>
<dbReference type="Pfam" id="PF02687">
    <property type="entry name" value="FtsX"/>
    <property type="match status" value="2"/>
</dbReference>
<name>A0A6L7EV45_9ACTN</name>
<keyword evidence="4 7" id="KW-0812">Transmembrane</keyword>
<dbReference type="GO" id="GO:0044874">
    <property type="term" value="P:lipoprotein localization to outer membrane"/>
    <property type="evidence" value="ECO:0007669"/>
    <property type="project" value="TreeGrafter"/>
</dbReference>
<evidence type="ECO:0000313" key="9">
    <source>
        <dbReference type="EMBL" id="MXG91253.1"/>
    </source>
</evidence>
<feature type="transmembrane region" description="Helical" evidence="7">
    <location>
        <begin position="330"/>
        <end position="356"/>
    </location>
</feature>
<evidence type="ECO:0000259" key="8">
    <source>
        <dbReference type="Pfam" id="PF02687"/>
    </source>
</evidence>
<keyword evidence="6 7" id="KW-0472">Membrane</keyword>
<feature type="transmembrane region" description="Helical" evidence="7">
    <location>
        <begin position="745"/>
        <end position="771"/>
    </location>
</feature>
<comment type="subcellular location">
    <subcellularLocation>
        <location evidence="1">Cell membrane</location>
        <topology evidence="1">Multi-pass membrane protein</topology>
    </subcellularLocation>
</comment>
<comment type="caution">
    <text evidence="9">The sequence shown here is derived from an EMBL/GenBank/DDBJ whole genome shotgun (WGS) entry which is preliminary data.</text>
</comment>
<feature type="domain" description="ABC3 transporter permease C-terminal" evidence="8">
    <location>
        <begin position="287"/>
        <end position="405"/>
    </location>
</feature>